<organism evidence="1 2">
    <name type="scientific">Pristionchus fissidentatus</name>
    <dbReference type="NCBI Taxonomy" id="1538716"/>
    <lineage>
        <taxon>Eukaryota</taxon>
        <taxon>Metazoa</taxon>
        <taxon>Ecdysozoa</taxon>
        <taxon>Nematoda</taxon>
        <taxon>Chromadorea</taxon>
        <taxon>Rhabditida</taxon>
        <taxon>Rhabditina</taxon>
        <taxon>Diplogasteromorpha</taxon>
        <taxon>Diplogasteroidea</taxon>
        <taxon>Neodiplogasteridae</taxon>
        <taxon>Pristionchus</taxon>
    </lineage>
</organism>
<dbReference type="Proteomes" id="UP001432322">
    <property type="component" value="Unassembled WGS sequence"/>
</dbReference>
<evidence type="ECO:0000313" key="2">
    <source>
        <dbReference type="Proteomes" id="UP001432322"/>
    </source>
</evidence>
<comment type="caution">
    <text evidence="1">The sequence shown here is derived from an EMBL/GenBank/DDBJ whole genome shotgun (WGS) entry which is preliminary data.</text>
</comment>
<keyword evidence="2" id="KW-1185">Reference proteome</keyword>
<evidence type="ECO:0000313" key="1">
    <source>
        <dbReference type="EMBL" id="GMT25634.1"/>
    </source>
</evidence>
<feature type="non-terminal residue" evidence="1">
    <location>
        <position position="88"/>
    </location>
</feature>
<reference evidence="1" key="1">
    <citation type="submission" date="2023-10" db="EMBL/GenBank/DDBJ databases">
        <title>Genome assembly of Pristionchus species.</title>
        <authorList>
            <person name="Yoshida K."/>
            <person name="Sommer R.J."/>
        </authorList>
    </citation>
    <scope>NUCLEOTIDE SEQUENCE</scope>
    <source>
        <strain evidence="1">RS5133</strain>
    </source>
</reference>
<accession>A0AAV5W4F7</accession>
<protein>
    <submittedName>
        <fullName evidence="1">Uncharacterized protein</fullName>
    </submittedName>
</protein>
<gene>
    <name evidence="1" type="ORF">PFISCL1PPCAC_16931</name>
</gene>
<name>A0AAV5W4F7_9BILA</name>
<dbReference type="EMBL" id="BTSY01000004">
    <property type="protein sequence ID" value="GMT25634.1"/>
    <property type="molecule type" value="Genomic_DNA"/>
</dbReference>
<sequence>RLGASGRLSRSLQADEHDHVGLALLRRERFDSRVKQLEQLLQNGLLDESPLVHSADHVVEVHLFLDIVLELRDETDVHIGFDESSAHL</sequence>
<proteinExistence type="predicted"/>
<feature type="non-terminal residue" evidence="1">
    <location>
        <position position="1"/>
    </location>
</feature>
<dbReference type="AlphaFoldDB" id="A0AAV5W4F7"/>